<feature type="transmembrane region" description="Helical" evidence="9">
    <location>
        <begin position="408"/>
        <end position="431"/>
    </location>
</feature>
<comment type="subcellular location">
    <subcellularLocation>
        <location evidence="1">Membrane</location>
        <topology evidence="1">Multi-pass membrane protein</topology>
    </subcellularLocation>
</comment>
<feature type="transmembrane region" description="Helical" evidence="9">
    <location>
        <begin position="74"/>
        <end position="96"/>
    </location>
</feature>
<evidence type="ECO:0000256" key="3">
    <source>
        <dbReference type="ARBA" id="ARBA00022679"/>
    </source>
</evidence>
<evidence type="ECO:0000256" key="9">
    <source>
        <dbReference type="SAM" id="Phobius"/>
    </source>
</evidence>
<organism evidence="11 12">
    <name type="scientific">Cinchona calisaya</name>
    <dbReference type="NCBI Taxonomy" id="153742"/>
    <lineage>
        <taxon>Eukaryota</taxon>
        <taxon>Viridiplantae</taxon>
        <taxon>Streptophyta</taxon>
        <taxon>Embryophyta</taxon>
        <taxon>Tracheophyta</taxon>
        <taxon>Spermatophyta</taxon>
        <taxon>Magnoliopsida</taxon>
        <taxon>eudicotyledons</taxon>
        <taxon>Gunneridae</taxon>
        <taxon>Pentapetalae</taxon>
        <taxon>asterids</taxon>
        <taxon>lamiids</taxon>
        <taxon>Gentianales</taxon>
        <taxon>Rubiaceae</taxon>
        <taxon>Cinchonoideae</taxon>
        <taxon>Cinchoneae</taxon>
        <taxon>Cinchona</taxon>
    </lineage>
</organism>
<dbReference type="Pfam" id="PF14360">
    <property type="entry name" value="PAP2_C"/>
    <property type="match status" value="1"/>
</dbReference>
<evidence type="ECO:0000259" key="10">
    <source>
        <dbReference type="Pfam" id="PF14360"/>
    </source>
</evidence>
<keyword evidence="5" id="KW-0746">Sphingolipid metabolism</keyword>
<gene>
    <name evidence="11" type="ORF">ACH5RR_026614</name>
</gene>
<dbReference type="GO" id="GO:0016740">
    <property type="term" value="F:transferase activity"/>
    <property type="evidence" value="ECO:0007669"/>
    <property type="project" value="UniProtKB-KW"/>
</dbReference>
<dbReference type="InterPro" id="IPR025749">
    <property type="entry name" value="Sphingomyelin_synth-like_dom"/>
</dbReference>
<proteinExistence type="inferred from homology"/>
<keyword evidence="6 9" id="KW-1133">Transmembrane helix</keyword>
<comment type="caution">
    <text evidence="11">The sequence shown here is derived from an EMBL/GenBank/DDBJ whole genome shotgun (WGS) entry which is preliminary data.</text>
</comment>
<evidence type="ECO:0000256" key="4">
    <source>
        <dbReference type="ARBA" id="ARBA00022692"/>
    </source>
</evidence>
<evidence type="ECO:0000256" key="6">
    <source>
        <dbReference type="ARBA" id="ARBA00022989"/>
    </source>
</evidence>
<evidence type="ECO:0000256" key="7">
    <source>
        <dbReference type="ARBA" id="ARBA00023098"/>
    </source>
</evidence>
<dbReference type="PANTHER" id="PTHR21290:SF25">
    <property type="entry name" value="SPHINGOMYELIN SYNTHASE-RELATED PROTEIN 1"/>
    <property type="match status" value="1"/>
</dbReference>
<protein>
    <recommendedName>
        <fullName evidence="10">Sphingomyelin synthase-like domain-containing protein</fullName>
    </recommendedName>
</protein>
<dbReference type="EMBL" id="JBJUIK010000011">
    <property type="protein sequence ID" value="KAL3513897.1"/>
    <property type="molecule type" value="Genomic_DNA"/>
</dbReference>
<dbReference type="PANTHER" id="PTHR21290">
    <property type="entry name" value="SPHINGOMYELIN SYNTHETASE"/>
    <property type="match status" value="1"/>
</dbReference>
<evidence type="ECO:0000256" key="8">
    <source>
        <dbReference type="ARBA" id="ARBA00023136"/>
    </source>
</evidence>
<keyword evidence="7" id="KW-0443">Lipid metabolism</keyword>
<evidence type="ECO:0000313" key="12">
    <source>
        <dbReference type="Proteomes" id="UP001630127"/>
    </source>
</evidence>
<dbReference type="GO" id="GO:0006665">
    <property type="term" value="P:sphingolipid metabolic process"/>
    <property type="evidence" value="ECO:0007669"/>
    <property type="project" value="UniProtKB-KW"/>
</dbReference>
<feature type="transmembrane region" description="Helical" evidence="9">
    <location>
        <begin position="142"/>
        <end position="161"/>
    </location>
</feature>
<keyword evidence="4 9" id="KW-0812">Transmembrane</keyword>
<dbReference type="GO" id="GO:0016020">
    <property type="term" value="C:membrane"/>
    <property type="evidence" value="ECO:0007669"/>
    <property type="project" value="UniProtKB-SubCell"/>
</dbReference>
<keyword evidence="3" id="KW-0808">Transferase</keyword>
<dbReference type="AlphaFoldDB" id="A0ABD2Z329"/>
<evidence type="ECO:0000256" key="1">
    <source>
        <dbReference type="ARBA" id="ARBA00004141"/>
    </source>
</evidence>
<dbReference type="Proteomes" id="UP001630127">
    <property type="component" value="Unassembled WGS sequence"/>
</dbReference>
<keyword evidence="12" id="KW-1185">Reference proteome</keyword>
<feature type="domain" description="Sphingomyelin synthase-like" evidence="10">
    <location>
        <begin position="283"/>
        <end position="349"/>
    </location>
</feature>
<feature type="non-terminal residue" evidence="11">
    <location>
        <position position="1"/>
    </location>
</feature>
<keyword evidence="8 9" id="KW-0472">Membrane</keyword>
<sequence length="435" mass="49661">KKKVSAAWQPAILNNRQNGLGLVAITYLGVDYLRHLSPLWHGRLQPVLWTAFSIAIVLRVPFYKHWSTELRSALPFMFSLVFMLFALLLEAILVRFTTVVLGSDWHNAAQPLPDLGQWLLLALNEKLPQNVVNLLRARIIGLHHYLMLFVMLGFSVFFNCVESPGLGLGAKYMFTMGVGRLLRFGFVSTVLPSPRPWCVSSRYQIATYPHRWAQKYFVPYATDSNGAIRKVIHYDIAYADSGEYSVDYRPNWGSMNFLIDFLRPTASDGSSQWYHLLTTAKGGCNDLVYSGHMFVAVLTAMAWTEAYGGLTSILIWLLVFHSAQREIRERYHYTIDCLIAIYVGIFLWKIIGLFWPTKDASRKRRLNKLEKVLGRLMQAAKDSDMDRVKEILKEVELSGRDRQNPTSWAMTLFSCATIFCTITMVLLFFVLTSDG</sequence>
<feature type="transmembrane region" description="Helical" evidence="9">
    <location>
        <begin position="44"/>
        <end position="62"/>
    </location>
</feature>
<feature type="transmembrane region" description="Helical" evidence="9">
    <location>
        <begin position="331"/>
        <end position="355"/>
    </location>
</feature>
<dbReference type="InterPro" id="IPR045221">
    <property type="entry name" value="Sphingomyelin_synth-like"/>
</dbReference>
<feature type="transmembrane region" description="Helical" evidence="9">
    <location>
        <begin position="294"/>
        <end position="319"/>
    </location>
</feature>
<accession>A0ABD2Z329</accession>
<comment type="similarity">
    <text evidence="2">Belongs to the sphingomyelin synthase family.</text>
</comment>
<evidence type="ECO:0000256" key="2">
    <source>
        <dbReference type="ARBA" id="ARBA00005441"/>
    </source>
</evidence>
<name>A0ABD2Z329_9GENT</name>
<reference evidence="11 12" key="1">
    <citation type="submission" date="2024-11" db="EMBL/GenBank/DDBJ databases">
        <title>A near-complete genome assembly of Cinchona calisaya.</title>
        <authorList>
            <person name="Lian D.C."/>
            <person name="Zhao X.W."/>
            <person name="Wei L."/>
        </authorList>
    </citation>
    <scope>NUCLEOTIDE SEQUENCE [LARGE SCALE GENOMIC DNA]</scope>
    <source>
        <tissue evidence="11">Nenye</tissue>
    </source>
</reference>
<evidence type="ECO:0000256" key="5">
    <source>
        <dbReference type="ARBA" id="ARBA00022919"/>
    </source>
</evidence>
<evidence type="ECO:0000313" key="11">
    <source>
        <dbReference type="EMBL" id="KAL3513897.1"/>
    </source>
</evidence>